<proteinExistence type="predicted"/>
<dbReference type="AlphaFoldDB" id="T5KBM8"/>
<evidence type="ECO:0000256" key="1">
    <source>
        <dbReference type="SAM" id="SignalP"/>
    </source>
</evidence>
<comment type="caution">
    <text evidence="2">The sequence shown here is derived from an EMBL/GenBank/DDBJ whole genome shotgun (WGS) entry which is preliminary data.</text>
</comment>
<name>T5KBM8_MICMQ</name>
<keyword evidence="1" id="KW-0732">Signal</keyword>
<dbReference type="EMBL" id="ATAO01000239">
    <property type="protein sequence ID" value="EQM72972.1"/>
    <property type="molecule type" value="Genomic_DNA"/>
</dbReference>
<sequence length="174" mass="18210">MSRRLGALTMVAVAITLAGCAPTPAPTPTPTAAFASEEEAFAAAEATYRAYTDALNSVDLSNPDTFEPVFDLTSGDFEAADRQTLSQLHAKDYAFTGQMAVVGFDGISAEAPFEEVEAAVCVDVSGSDVVDPSGNPVTPTDRPDLNQLRVTFIVSDGRMLVDRADRDADVACAG</sequence>
<dbReference type="PATRIC" id="fig|1333857.3.peg.3642"/>
<feature type="signal peptide" evidence="1">
    <location>
        <begin position="1"/>
        <end position="20"/>
    </location>
</feature>
<evidence type="ECO:0000313" key="3">
    <source>
        <dbReference type="Proteomes" id="UP000016033"/>
    </source>
</evidence>
<dbReference type="Proteomes" id="UP000016033">
    <property type="component" value="Unassembled WGS sequence"/>
</dbReference>
<dbReference type="PROSITE" id="PS51257">
    <property type="entry name" value="PROKAR_LIPOPROTEIN"/>
    <property type="match status" value="1"/>
</dbReference>
<protein>
    <submittedName>
        <fullName evidence="2">Uncharacterized protein</fullName>
    </submittedName>
</protein>
<evidence type="ECO:0000313" key="2">
    <source>
        <dbReference type="EMBL" id="EQM72972.1"/>
    </source>
</evidence>
<feature type="chain" id="PRO_5039119353" evidence="1">
    <location>
        <begin position="21"/>
        <end position="174"/>
    </location>
</feature>
<reference evidence="2 3" key="1">
    <citation type="journal article" date="2013" name="Genome Announc.">
        <title>Whole-genome sequences of five oyster-associated bacteria show potential for crude oil hydrocarbon degradation.</title>
        <authorList>
            <person name="Chauhan A."/>
            <person name="Green S."/>
            <person name="Pathak A."/>
            <person name="Thomas J."/>
            <person name="Venkatramanan R."/>
        </authorList>
    </citation>
    <scope>NUCLEOTIDE SEQUENCE [LARGE SCALE GENOMIC DNA]</scope>
    <source>
        <strain evidence="2 3">MF109</strain>
    </source>
</reference>
<organism evidence="2 3">
    <name type="scientific">Microbacterium maritypicum MF109</name>
    <dbReference type="NCBI Taxonomy" id="1333857"/>
    <lineage>
        <taxon>Bacteria</taxon>
        <taxon>Bacillati</taxon>
        <taxon>Actinomycetota</taxon>
        <taxon>Actinomycetes</taxon>
        <taxon>Micrococcales</taxon>
        <taxon>Microbacteriaceae</taxon>
        <taxon>Microbacterium</taxon>
    </lineage>
</organism>
<accession>T5KBM8</accession>
<gene>
    <name evidence="2" type="ORF">L687_08100</name>
</gene>